<dbReference type="EMBL" id="JARPUR010000001">
    <property type="protein sequence ID" value="KAK4883848.1"/>
    <property type="molecule type" value="Genomic_DNA"/>
</dbReference>
<feature type="chain" id="PRO_5042973064" description="Odorant-binding protein" evidence="1">
    <location>
        <begin position="18"/>
        <end position="138"/>
    </location>
</feature>
<evidence type="ECO:0008006" key="4">
    <source>
        <dbReference type="Google" id="ProtNLM"/>
    </source>
</evidence>
<protein>
    <recommendedName>
        <fullName evidence="4">Odorant-binding protein</fullName>
    </recommendedName>
</protein>
<sequence>MRTIVFVTLLSASFVSSTWVLPSNITDSWLALVNPFFSECICQTRVKPHIALRAIANTDLVDDACLKCFIKCLAINLNFFNTATGMVDQALVVSKIAGVTPEIISYCNDLTNNEMDVCQGAYDFFVCFAFAVANATMI</sequence>
<keyword evidence="3" id="KW-1185">Reference proteome</keyword>
<dbReference type="CDD" id="cd23992">
    <property type="entry name" value="PBP_GOBP"/>
    <property type="match status" value="1"/>
</dbReference>
<dbReference type="Gene3D" id="1.10.238.20">
    <property type="entry name" value="Pheromone/general odorant binding protein domain"/>
    <property type="match status" value="1"/>
</dbReference>
<dbReference type="InterPro" id="IPR006170">
    <property type="entry name" value="PBP/GOBP"/>
</dbReference>
<dbReference type="SUPFAM" id="SSF47565">
    <property type="entry name" value="Insect pheromone/odorant-binding proteins"/>
    <property type="match status" value="1"/>
</dbReference>
<evidence type="ECO:0000313" key="2">
    <source>
        <dbReference type="EMBL" id="KAK4883848.1"/>
    </source>
</evidence>
<keyword evidence="1" id="KW-0732">Signal</keyword>
<gene>
    <name evidence="2" type="ORF">RN001_000119</name>
</gene>
<dbReference type="Pfam" id="PF01395">
    <property type="entry name" value="PBP_GOBP"/>
    <property type="match status" value="1"/>
</dbReference>
<evidence type="ECO:0000313" key="3">
    <source>
        <dbReference type="Proteomes" id="UP001353858"/>
    </source>
</evidence>
<comment type="caution">
    <text evidence="2">The sequence shown here is derived from an EMBL/GenBank/DDBJ whole genome shotgun (WGS) entry which is preliminary data.</text>
</comment>
<dbReference type="Proteomes" id="UP001353858">
    <property type="component" value="Unassembled WGS sequence"/>
</dbReference>
<dbReference type="GO" id="GO:0005549">
    <property type="term" value="F:odorant binding"/>
    <property type="evidence" value="ECO:0007669"/>
    <property type="project" value="InterPro"/>
</dbReference>
<dbReference type="AlphaFoldDB" id="A0AAN7QLV5"/>
<evidence type="ECO:0000256" key="1">
    <source>
        <dbReference type="SAM" id="SignalP"/>
    </source>
</evidence>
<reference evidence="3" key="1">
    <citation type="submission" date="2023-01" db="EMBL/GenBank/DDBJ databases">
        <title>Key to firefly adult light organ development and bioluminescence: homeobox transcription factors regulate luciferase expression and transportation to peroxisome.</title>
        <authorList>
            <person name="Fu X."/>
        </authorList>
    </citation>
    <scope>NUCLEOTIDE SEQUENCE [LARGE SCALE GENOMIC DNA]</scope>
</reference>
<organism evidence="2 3">
    <name type="scientific">Aquatica leii</name>
    <dbReference type="NCBI Taxonomy" id="1421715"/>
    <lineage>
        <taxon>Eukaryota</taxon>
        <taxon>Metazoa</taxon>
        <taxon>Ecdysozoa</taxon>
        <taxon>Arthropoda</taxon>
        <taxon>Hexapoda</taxon>
        <taxon>Insecta</taxon>
        <taxon>Pterygota</taxon>
        <taxon>Neoptera</taxon>
        <taxon>Endopterygota</taxon>
        <taxon>Coleoptera</taxon>
        <taxon>Polyphaga</taxon>
        <taxon>Elateriformia</taxon>
        <taxon>Elateroidea</taxon>
        <taxon>Lampyridae</taxon>
        <taxon>Luciolinae</taxon>
        <taxon>Aquatica</taxon>
    </lineage>
</organism>
<name>A0AAN7QLV5_9COLE</name>
<dbReference type="InterPro" id="IPR036728">
    <property type="entry name" value="PBP_GOBP_sf"/>
</dbReference>
<feature type="signal peptide" evidence="1">
    <location>
        <begin position="1"/>
        <end position="17"/>
    </location>
</feature>
<accession>A0AAN7QLV5</accession>
<proteinExistence type="predicted"/>